<comment type="cofactor">
    <cofactor evidence="1 10">
        <name>heme</name>
        <dbReference type="ChEBI" id="CHEBI:30413"/>
    </cofactor>
</comment>
<dbReference type="GO" id="GO:0005506">
    <property type="term" value="F:iron ion binding"/>
    <property type="evidence" value="ECO:0007669"/>
    <property type="project" value="InterPro"/>
</dbReference>
<evidence type="ECO:0000256" key="3">
    <source>
        <dbReference type="ARBA" id="ARBA00022617"/>
    </source>
</evidence>
<sequence length="977" mass="114371">MFRELCNCWPTKPARHKREKERKNERKNNERITTMTKRRYDTNRKTYDWKKEDSSIRLSTRSGFAQIPTSPTATMAGATSINQSMRQATPKLSRPSTPSQMKTTDLTHIIRHDPNETTVEEILHWNGYKLEVEIGKGSFGSVYRARDLVNDTLVACKVIDISKTSKNQSLSVRNELYVMESVNHPHIIKLYRHFIIESPKSRQVYIFMQLAKSKSLSVYVRSFKTGLPEQTTKKMFAQVVSAINHLHEKHIAHRDIKMGNVLLDENNDCLVTDFGLSRIAYRASQGKKILTNKFCGTMPYMAPEILLTRDNKLVYDPFPADIWALGVLLYCMINRGYPFPSDGSKMLEQQMIHKIRFGKKMQFEPGIDLIDLFQRILEPNAELRLRMDQLMKHPWLIKEINIVERNVRLYRAAENSQSVTMKTKNQSMWARESFLEKIAQLTMLPIGVIITAILVIIVNLFRLIFIQYRSYQYLKKIPGPDFRNPLLGNLKLFIDIICTPNYRPSQGFFSLLKDLSDEYGSKLGLCRVWFGPFIPIVVVTDANIAQKILNSEHHLDKATPYRLVRFVIFDGILTCNTEKWRQQKRELQPHLKLKALHSYLPNTKHYLSILNEKIDQCIKDNNGIFSDAKPVVSTFVLDVLGANFFSTEFNSLSAGFKEPKFIERFERMTDLSYVNLLKPWTYFFRYELFNSLILFTTKNMDNLKSLWLILRFQRSVREIINNRVEKLRKNKDERTTMMLDTMIESRMDHNSMKVTNIKEIETHMNFFIIGGHDTTTTSLSWTLYLLGHHPQIQERLREEIDEYLDELEANDEQITLLNMKRLKYLECCILEALRLYPSAPIVGRRGRTPIQLDNGITLPTHVNYLIIISKILKDPKYFREPNRFYPERFLVDKDDTENWFTHLAYFPFSAGIRMCLGREYAMMQSRMLFINLVGNYLIKSLDNYGELNPTMNVLHVPAHFPIQFQRRTNCKIRKLII</sequence>
<dbReference type="PROSITE" id="PS00108">
    <property type="entry name" value="PROTEIN_KINASE_ST"/>
    <property type="match status" value="1"/>
</dbReference>
<dbReference type="PANTHER" id="PTHR24291">
    <property type="entry name" value="CYTOCHROME P450 FAMILY 4"/>
    <property type="match status" value="1"/>
</dbReference>
<keyword evidence="6 11" id="KW-0067">ATP-binding</keyword>
<evidence type="ECO:0000256" key="12">
    <source>
        <dbReference type="SAM" id="Phobius"/>
    </source>
</evidence>
<comment type="similarity">
    <text evidence="2">Belongs to the cytochrome P450 family.</text>
</comment>
<protein>
    <submittedName>
        <fullName evidence="14">Protein kinase-like protein</fullName>
    </submittedName>
</protein>
<keyword evidence="12" id="KW-0812">Transmembrane</keyword>
<dbReference type="PANTHER" id="PTHR24291:SF50">
    <property type="entry name" value="BIFUNCTIONAL ALBAFLAVENONE MONOOXYGENASE_TERPENE SYNTHASE"/>
    <property type="match status" value="1"/>
</dbReference>
<keyword evidence="5 11" id="KW-0547">Nucleotide-binding</keyword>
<evidence type="ECO:0000256" key="5">
    <source>
        <dbReference type="ARBA" id="ARBA00022741"/>
    </source>
</evidence>
<keyword evidence="7" id="KW-0560">Oxidoreductase</keyword>
<dbReference type="InterPro" id="IPR001128">
    <property type="entry name" value="Cyt_P450"/>
</dbReference>
<dbReference type="GO" id="GO:0016705">
    <property type="term" value="F:oxidoreductase activity, acting on paired donors, with incorporation or reduction of molecular oxygen"/>
    <property type="evidence" value="ECO:0007669"/>
    <property type="project" value="InterPro"/>
</dbReference>
<dbReference type="InterPro" id="IPR008271">
    <property type="entry name" value="Ser/Thr_kinase_AS"/>
</dbReference>
<keyword evidence="9" id="KW-0503">Monooxygenase</keyword>
<keyword evidence="3 10" id="KW-0349">Heme</keyword>
<dbReference type="GO" id="GO:0005524">
    <property type="term" value="F:ATP binding"/>
    <property type="evidence" value="ECO:0007669"/>
    <property type="project" value="UniProtKB-UniRule"/>
</dbReference>
<evidence type="ECO:0000256" key="10">
    <source>
        <dbReference type="PIRSR" id="PIRSR602401-1"/>
    </source>
</evidence>
<evidence type="ECO:0000256" key="7">
    <source>
        <dbReference type="ARBA" id="ARBA00023002"/>
    </source>
</evidence>
<proteinExistence type="inferred from homology"/>
<gene>
    <name evidence="14" type="ORF">HUG17_4565</name>
</gene>
<comment type="caution">
    <text evidence="14">The sequence shown here is derived from an EMBL/GenBank/DDBJ whole genome shotgun (WGS) entry which is preliminary data.</text>
</comment>
<dbReference type="SUPFAM" id="SSF56112">
    <property type="entry name" value="Protein kinase-like (PK-like)"/>
    <property type="match status" value="1"/>
</dbReference>
<dbReference type="GO" id="GO:0004672">
    <property type="term" value="F:protein kinase activity"/>
    <property type="evidence" value="ECO:0007669"/>
    <property type="project" value="InterPro"/>
</dbReference>
<accession>A0A9D4NZV0</accession>
<dbReference type="InterPro" id="IPR011009">
    <property type="entry name" value="Kinase-like_dom_sf"/>
</dbReference>
<dbReference type="Gene3D" id="1.10.630.10">
    <property type="entry name" value="Cytochrome P450"/>
    <property type="match status" value="1"/>
</dbReference>
<dbReference type="GO" id="GO:0004497">
    <property type="term" value="F:monooxygenase activity"/>
    <property type="evidence" value="ECO:0007669"/>
    <property type="project" value="UniProtKB-KW"/>
</dbReference>
<evidence type="ECO:0000256" key="9">
    <source>
        <dbReference type="ARBA" id="ARBA00023033"/>
    </source>
</evidence>
<dbReference type="InterPro" id="IPR036396">
    <property type="entry name" value="Cyt_P450_sf"/>
</dbReference>
<organism evidence="14">
    <name type="scientific">Dermatophagoides farinae</name>
    <name type="common">American house dust mite</name>
    <dbReference type="NCBI Taxonomy" id="6954"/>
    <lineage>
        <taxon>Eukaryota</taxon>
        <taxon>Metazoa</taxon>
        <taxon>Ecdysozoa</taxon>
        <taxon>Arthropoda</taxon>
        <taxon>Chelicerata</taxon>
        <taxon>Arachnida</taxon>
        <taxon>Acari</taxon>
        <taxon>Acariformes</taxon>
        <taxon>Sarcoptiformes</taxon>
        <taxon>Astigmata</taxon>
        <taxon>Psoroptidia</taxon>
        <taxon>Analgoidea</taxon>
        <taxon>Pyroglyphidae</taxon>
        <taxon>Dermatophagoidinae</taxon>
        <taxon>Dermatophagoides</taxon>
    </lineage>
</organism>
<evidence type="ECO:0000313" key="14">
    <source>
        <dbReference type="EMBL" id="KAH7641521.1"/>
    </source>
</evidence>
<dbReference type="FunFam" id="1.10.510.10:FF:000571">
    <property type="entry name" value="Maternal embryonic leucine zipper kinase"/>
    <property type="match status" value="1"/>
</dbReference>
<dbReference type="PRINTS" id="PR00463">
    <property type="entry name" value="EP450I"/>
</dbReference>
<dbReference type="Gene3D" id="1.10.510.10">
    <property type="entry name" value="Transferase(Phosphotransferase) domain 1"/>
    <property type="match status" value="1"/>
</dbReference>
<keyword evidence="8 10" id="KW-0408">Iron</keyword>
<evidence type="ECO:0000256" key="1">
    <source>
        <dbReference type="ARBA" id="ARBA00001971"/>
    </source>
</evidence>
<dbReference type="SMART" id="SM00220">
    <property type="entry name" value="S_TKc"/>
    <property type="match status" value="1"/>
</dbReference>
<feature type="binding site" description="axial binding residue" evidence="10">
    <location>
        <position position="915"/>
    </location>
    <ligand>
        <name>heme</name>
        <dbReference type="ChEBI" id="CHEBI:30413"/>
    </ligand>
    <ligandPart>
        <name>Fe</name>
        <dbReference type="ChEBI" id="CHEBI:18248"/>
    </ligandPart>
</feature>
<keyword evidence="12" id="KW-0472">Membrane</keyword>
<dbReference type="EMBL" id="SDOV01000004">
    <property type="protein sequence ID" value="KAH7641521.1"/>
    <property type="molecule type" value="Genomic_DNA"/>
</dbReference>
<evidence type="ECO:0000259" key="13">
    <source>
        <dbReference type="PROSITE" id="PS50011"/>
    </source>
</evidence>
<dbReference type="Pfam" id="PF00067">
    <property type="entry name" value="p450"/>
    <property type="match status" value="1"/>
</dbReference>
<reference evidence="14" key="1">
    <citation type="submission" date="2020-06" db="EMBL/GenBank/DDBJ databases">
        <authorList>
            <person name="Ji K."/>
            <person name="Li J."/>
        </authorList>
    </citation>
    <scope>NUCLEOTIDE SEQUENCE</scope>
    <source>
        <strain evidence="14">JKM2019</strain>
        <tissue evidence="14">Whole body</tissue>
    </source>
</reference>
<dbReference type="InterPro" id="IPR050196">
    <property type="entry name" value="Cytochrome_P450_Monoox"/>
</dbReference>
<keyword evidence="12" id="KW-1133">Transmembrane helix</keyword>
<feature type="binding site" evidence="11">
    <location>
        <position position="157"/>
    </location>
    <ligand>
        <name>ATP</name>
        <dbReference type="ChEBI" id="CHEBI:30616"/>
    </ligand>
</feature>
<dbReference type="InterPro" id="IPR017441">
    <property type="entry name" value="Protein_kinase_ATP_BS"/>
</dbReference>
<dbReference type="SUPFAM" id="SSF48264">
    <property type="entry name" value="Cytochrome P450"/>
    <property type="match status" value="1"/>
</dbReference>
<dbReference type="PROSITE" id="PS00107">
    <property type="entry name" value="PROTEIN_KINASE_ATP"/>
    <property type="match status" value="1"/>
</dbReference>
<evidence type="ECO:0000256" key="8">
    <source>
        <dbReference type="ARBA" id="ARBA00023004"/>
    </source>
</evidence>
<evidence type="ECO:0000256" key="2">
    <source>
        <dbReference type="ARBA" id="ARBA00010617"/>
    </source>
</evidence>
<dbReference type="Proteomes" id="UP000828236">
    <property type="component" value="Unassembled WGS sequence"/>
</dbReference>
<dbReference type="GO" id="GO:0020037">
    <property type="term" value="F:heme binding"/>
    <property type="evidence" value="ECO:0007669"/>
    <property type="project" value="InterPro"/>
</dbReference>
<dbReference type="PRINTS" id="PR00385">
    <property type="entry name" value="P450"/>
</dbReference>
<dbReference type="PROSITE" id="PS50011">
    <property type="entry name" value="PROTEIN_KINASE_DOM"/>
    <property type="match status" value="1"/>
</dbReference>
<evidence type="ECO:0000256" key="6">
    <source>
        <dbReference type="ARBA" id="ARBA00022840"/>
    </source>
</evidence>
<keyword evidence="14" id="KW-0808">Transferase</keyword>
<dbReference type="InterPro" id="IPR002401">
    <property type="entry name" value="Cyt_P450_E_grp-I"/>
</dbReference>
<evidence type="ECO:0000256" key="11">
    <source>
        <dbReference type="PROSITE-ProRule" id="PRU10141"/>
    </source>
</evidence>
<feature type="domain" description="Protein kinase" evidence="13">
    <location>
        <begin position="128"/>
        <end position="396"/>
    </location>
</feature>
<dbReference type="InterPro" id="IPR017972">
    <property type="entry name" value="Cyt_P450_CS"/>
</dbReference>
<keyword evidence="14" id="KW-0418">Kinase</keyword>
<dbReference type="InterPro" id="IPR000719">
    <property type="entry name" value="Prot_kinase_dom"/>
</dbReference>
<keyword evidence="4 10" id="KW-0479">Metal-binding</keyword>
<feature type="transmembrane region" description="Helical" evidence="12">
    <location>
        <begin position="443"/>
        <end position="465"/>
    </location>
</feature>
<dbReference type="PROSITE" id="PS00086">
    <property type="entry name" value="CYTOCHROME_P450"/>
    <property type="match status" value="1"/>
</dbReference>
<name>A0A9D4NZV0_DERFA</name>
<reference evidence="14" key="2">
    <citation type="journal article" date="2021" name="World Allergy Organ. J.">
        <title>Chromosome-level assembly of Dermatophagoides farinae genome and transcriptome reveals two novel allergens Der f 37 and Der f 39.</title>
        <authorList>
            <person name="Chen J."/>
            <person name="Cai Z."/>
            <person name="Fan D."/>
            <person name="Hu J."/>
            <person name="Hou Y."/>
            <person name="He Y."/>
            <person name="Zhang Z."/>
            <person name="Zhao Z."/>
            <person name="Gao P."/>
            <person name="Hu W."/>
            <person name="Sun J."/>
            <person name="Li J."/>
            <person name="Ji K."/>
        </authorList>
    </citation>
    <scope>NUCLEOTIDE SEQUENCE</scope>
    <source>
        <strain evidence="14">JKM2019</strain>
    </source>
</reference>
<dbReference type="Pfam" id="PF00069">
    <property type="entry name" value="Pkinase"/>
    <property type="match status" value="1"/>
</dbReference>
<dbReference type="AlphaFoldDB" id="A0A9D4NZV0"/>
<evidence type="ECO:0000256" key="4">
    <source>
        <dbReference type="ARBA" id="ARBA00022723"/>
    </source>
</evidence>